<dbReference type="Proteomes" id="UP000184114">
    <property type="component" value="Unassembled WGS sequence"/>
</dbReference>
<dbReference type="Pfam" id="PF01979">
    <property type="entry name" value="Amidohydro_1"/>
    <property type="match status" value="1"/>
</dbReference>
<feature type="binding site" evidence="7">
    <location>
        <position position="63"/>
    </location>
    <ligand>
        <name>Zn(2+)</name>
        <dbReference type="ChEBI" id="CHEBI:29105"/>
        <label>1</label>
    </ligand>
</feature>
<evidence type="ECO:0000313" key="10">
    <source>
        <dbReference type="Proteomes" id="UP000184114"/>
    </source>
</evidence>
<gene>
    <name evidence="7" type="primary">allB</name>
    <name evidence="9" type="ORF">SAMN02745784_01913</name>
</gene>
<feature type="binding site" evidence="7">
    <location>
        <position position="61"/>
    </location>
    <ligand>
        <name>Zn(2+)</name>
        <dbReference type="ChEBI" id="CHEBI:29105"/>
        <label>1</label>
    </ligand>
</feature>
<evidence type="ECO:0000256" key="6">
    <source>
        <dbReference type="ARBA" id="ARBA00022833"/>
    </source>
</evidence>
<name>A0A1M4WL47_9FIRM</name>
<keyword evidence="10" id="KW-1185">Reference proteome</keyword>
<keyword evidence="3 7" id="KW-0659">Purine metabolism</keyword>
<dbReference type="InterPro" id="IPR006680">
    <property type="entry name" value="Amidohydro-rel"/>
</dbReference>
<feature type="modified residue" description="N6-carboxylysine" evidence="7">
    <location>
        <position position="148"/>
    </location>
</feature>
<dbReference type="GO" id="GO:0005737">
    <property type="term" value="C:cytoplasm"/>
    <property type="evidence" value="ECO:0007669"/>
    <property type="project" value="TreeGrafter"/>
</dbReference>
<comment type="cofactor">
    <cofactor evidence="7">
        <name>Zn(2+)</name>
        <dbReference type="ChEBI" id="CHEBI:29105"/>
    </cofactor>
    <text evidence="7">Binds 2 Zn(2+) ions per subunit.</text>
</comment>
<evidence type="ECO:0000256" key="5">
    <source>
        <dbReference type="ARBA" id="ARBA00022801"/>
    </source>
</evidence>
<dbReference type="NCBIfam" id="TIGR00857">
    <property type="entry name" value="pyrC_multi"/>
    <property type="match status" value="1"/>
</dbReference>
<reference evidence="10" key="1">
    <citation type="submission" date="2016-11" db="EMBL/GenBank/DDBJ databases">
        <authorList>
            <person name="Varghese N."/>
            <person name="Submissions S."/>
        </authorList>
    </citation>
    <scope>NUCLEOTIDE SEQUENCE [LARGE SCALE GENOMIC DNA]</scope>
    <source>
        <strain evidence="10">DSM 18095</strain>
    </source>
</reference>
<comment type="function">
    <text evidence="7">Catalyzes the conversion of allantoin (5-ureidohydantoin) to allantoic acid by hydrolytic cleavage of the five-member hydantoin ring.</text>
</comment>
<protein>
    <recommendedName>
        <fullName evidence="7">Allantoinase</fullName>
        <ecNumber evidence="7">3.5.2.5</ecNumber>
    </recommendedName>
    <alternativeName>
        <fullName evidence="7">Allantoin-utilizing enzyme</fullName>
    </alternativeName>
</protein>
<dbReference type="SUPFAM" id="SSF51556">
    <property type="entry name" value="Metallo-dependent hydrolases"/>
    <property type="match status" value="1"/>
</dbReference>
<feature type="binding site" description="via carbamate group" evidence="7">
    <location>
        <position position="148"/>
    </location>
    <ligand>
        <name>Zn(2+)</name>
        <dbReference type="ChEBI" id="CHEBI:29105"/>
        <label>2</label>
    </ligand>
</feature>
<dbReference type="HAMAP" id="MF_01645">
    <property type="entry name" value="Hydantoinase"/>
    <property type="match status" value="1"/>
</dbReference>
<accession>A0A1M4WL47</accession>
<dbReference type="GO" id="GO:0006145">
    <property type="term" value="P:purine nucleobase catabolic process"/>
    <property type="evidence" value="ECO:0007669"/>
    <property type="project" value="TreeGrafter"/>
</dbReference>
<keyword evidence="5 7" id="KW-0378">Hydrolase</keyword>
<dbReference type="InterPro" id="IPR011059">
    <property type="entry name" value="Metal-dep_hydrolase_composite"/>
</dbReference>
<dbReference type="AlphaFoldDB" id="A0A1M4WL47"/>
<proteinExistence type="inferred from homology"/>
<evidence type="ECO:0000256" key="1">
    <source>
        <dbReference type="ARBA" id="ARBA00008829"/>
    </source>
</evidence>
<dbReference type="EC" id="3.5.2.5" evidence="7"/>
<comment type="subunit">
    <text evidence="2 7">Homotetramer.</text>
</comment>
<organism evidence="9 10">
    <name type="scientific">Tissierella praeacuta DSM 18095</name>
    <dbReference type="NCBI Taxonomy" id="1123404"/>
    <lineage>
        <taxon>Bacteria</taxon>
        <taxon>Bacillati</taxon>
        <taxon>Bacillota</taxon>
        <taxon>Tissierellia</taxon>
        <taxon>Tissierellales</taxon>
        <taxon>Tissierellaceae</taxon>
        <taxon>Tissierella</taxon>
    </lineage>
</organism>
<dbReference type="GO" id="GO:0008270">
    <property type="term" value="F:zinc ion binding"/>
    <property type="evidence" value="ECO:0007669"/>
    <property type="project" value="InterPro"/>
</dbReference>
<dbReference type="FunFam" id="3.20.20.140:FF:000174">
    <property type="entry name" value="Dihydropyrimidinase-related protein 2"/>
    <property type="match status" value="1"/>
</dbReference>
<comment type="similarity">
    <text evidence="1">Belongs to the metallo-dependent hydrolases superfamily. Hydantoinase/dihydropyrimidinase family.</text>
</comment>
<dbReference type="InterPro" id="IPR047604">
    <property type="entry name" value="Allantoinase_bact"/>
</dbReference>
<keyword evidence="4 7" id="KW-0479">Metal-binding</keyword>
<feature type="binding site" description="via carbamate group" evidence="7">
    <location>
        <position position="148"/>
    </location>
    <ligand>
        <name>Zn(2+)</name>
        <dbReference type="ChEBI" id="CHEBI:29105"/>
        <label>1</label>
    </ligand>
</feature>
<dbReference type="PANTHER" id="PTHR43668">
    <property type="entry name" value="ALLANTOINASE"/>
    <property type="match status" value="1"/>
</dbReference>
<dbReference type="RefSeq" id="WP_072975820.1">
    <property type="nucleotide sequence ID" value="NZ_FQTY01000007.1"/>
</dbReference>
<comment type="catalytic activity">
    <reaction evidence="7">
        <text>(S)-allantoin + H2O = allantoate + H(+)</text>
        <dbReference type="Rhea" id="RHEA:17029"/>
        <dbReference type="ChEBI" id="CHEBI:15377"/>
        <dbReference type="ChEBI" id="CHEBI:15378"/>
        <dbReference type="ChEBI" id="CHEBI:15678"/>
        <dbReference type="ChEBI" id="CHEBI:17536"/>
        <dbReference type="EC" id="3.5.2.5"/>
    </reaction>
</comment>
<dbReference type="GO" id="GO:0000256">
    <property type="term" value="P:allantoin catabolic process"/>
    <property type="evidence" value="ECO:0007669"/>
    <property type="project" value="UniProtKB-UniRule"/>
</dbReference>
<dbReference type="SUPFAM" id="SSF51338">
    <property type="entry name" value="Composite domain of metallo-dependent hydrolases"/>
    <property type="match status" value="1"/>
</dbReference>
<dbReference type="NCBIfam" id="TIGR03178">
    <property type="entry name" value="allantoinase"/>
    <property type="match status" value="1"/>
</dbReference>
<sequence>MSKYDLIIRNGMVVTNKAVEKLDIAVVDGSIVEVAPEISGLSKEEIDAKGKYILPGGYDCHVHFNEPGRTNWESLLTGTSSLAAGGMTSFTDMPLNSTPVTTNGKNFDLKLEAAKKNSLVDYSFWGGLTPNNLEDLEELAERGVVGFKAFTCFSGLEEFEGADDWTLYRGMEIAAKLGLPVSVHAENRDITNKLTEKFIKEGKTSPRDFLNSRPEISEVEAIQRVILFAEETKCKLHIAHVSTAKGVQLVVEARKKGIDVSCETVSQYLTFTEDDLDGLGPIGKCCPPLRAKDTKEKLWEHIVAGNVDAVCSDHSPAPFELKKDSNFFKVWGGISGCQSTMNVMLTEGYHNRGLSLVDISKLLSLNPAKRFGIKNKGEIKVGYDADMVLVDLNERFILKADELFYMHKVSPLVGLEFKGKIVRTILRGKTIFQDGKIVSEPIGKFLRP</sequence>
<evidence type="ECO:0000256" key="4">
    <source>
        <dbReference type="ARBA" id="ARBA00022723"/>
    </source>
</evidence>
<evidence type="ECO:0000256" key="7">
    <source>
        <dbReference type="HAMAP-Rule" id="MF_01645"/>
    </source>
</evidence>
<dbReference type="InterPro" id="IPR050138">
    <property type="entry name" value="DHOase/Allantoinase_Hydrolase"/>
</dbReference>
<feature type="binding site" evidence="7">
    <location>
        <position position="240"/>
    </location>
    <ligand>
        <name>Zn(2+)</name>
        <dbReference type="ChEBI" id="CHEBI:29105"/>
        <label>2</label>
    </ligand>
</feature>
<dbReference type="UniPathway" id="UPA00395">
    <property type="reaction ID" value="UER00653"/>
</dbReference>
<dbReference type="GO" id="GO:0004038">
    <property type="term" value="F:allantoinase activity"/>
    <property type="evidence" value="ECO:0007669"/>
    <property type="project" value="UniProtKB-UniRule"/>
</dbReference>
<dbReference type="Gene3D" id="2.30.40.10">
    <property type="entry name" value="Urease, subunit C, domain 1"/>
    <property type="match status" value="1"/>
</dbReference>
<dbReference type="GeneID" id="90993927"/>
<evidence type="ECO:0000256" key="2">
    <source>
        <dbReference type="ARBA" id="ARBA00011881"/>
    </source>
</evidence>
<dbReference type="Gene3D" id="3.20.20.140">
    <property type="entry name" value="Metal-dependent hydrolases"/>
    <property type="match status" value="1"/>
</dbReference>
<keyword evidence="6 7" id="KW-0862">Zinc</keyword>
<dbReference type="EMBL" id="FQTY01000007">
    <property type="protein sequence ID" value="SHE81958.1"/>
    <property type="molecule type" value="Genomic_DNA"/>
</dbReference>
<dbReference type="GO" id="GO:0050897">
    <property type="term" value="F:cobalt ion binding"/>
    <property type="evidence" value="ECO:0007669"/>
    <property type="project" value="InterPro"/>
</dbReference>
<comment type="similarity">
    <text evidence="7">Belongs to the metallo-dependent hydrolases superfamily. Allantoinase family.</text>
</comment>
<evidence type="ECO:0000256" key="3">
    <source>
        <dbReference type="ARBA" id="ARBA00022631"/>
    </source>
</evidence>
<feature type="binding site" evidence="7">
    <location>
        <position position="313"/>
    </location>
    <ligand>
        <name>Zn(2+)</name>
        <dbReference type="ChEBI" id="CHEBI:29105"/>
        <label>1</label>
    </ligand>
</feature>
<comment type="pathway">
    <text evidence="7">Nitrogen metabolism; (S)-allantoin degradation; allantoate from (S)-allantoin: step 1/1.</text>
</comment>
<evidence type="ECO:0000313" key="9">
    <source>
        <dbReference type="EMBL" id="SHE81958.1"/>
    </source>
</evidence>
<comment type="PTM">
    <text evidence="7">Carboxylation allows a single lysine to coordinate two zinc ions.</text>
</comment>
<dbReference type="InterPro" id="IPR017593">
    <property type="entry name" value="Allantoinase"/>
</dbReference>
<feature type="binding site" evidence="7">
    <location>
        <position position="184"/>
    </location>
    <ligand>
        <name>Zn(2+)</name>
        <dbReference type="ChEBI" id="CHEBI:29105"/>
        <label>2</label>
    </ligand>
</feature>
<dbReference type="PANTHER" id="PTHR43668:SF4">
    <property type="entry name" value="ALLANTOINASE"/>
    <property type="match status" value="1"/>
</dbReference>
<evidence type="ECO:0000259" key="8">
    <source>
        <dbReference type="Pfam" id="PF01979"/>
    </source>
</evidence>
<feature type="domain" description="Amidohydrolase-related" evidence="8">
    <location>
        <begin position="52"/>
        <end position="430"/>
    </location>
</feature>
<dbReference type="STRING" id="1123404.SAMN02745784_01913"/>
<dbReference type="InterPro" id="IPR032466">
    <property type="entry name" value="Metal_Hydrolase"/>
</dbReference>